<evidence type="ECO:0000256" key="1">
    <source>
        <dbReference type="ARBA" id="ARBA00001974"/>
    </source>
</evidence>
<dbReference type="PANTHER" id="PTHR43429">
    <property type="entry name" value="PYRIDINE NUCLEOTIDE-DISULFIDE OXIDOREDUCTASE DOMAIN-CONTAINING"/>
    <property type="match status" value="1"/>
</dbReference>
<comment type="similarity">
    <text evidence="2">Belongs to the class-I pyridine nucleotide-disulfide oxidoreductase family. PYROXD1 subfamily.</text>
</comment>
<evidence type="ECO:0000256" key="4">
    <source>
        <dbReference type="ARBA" id="ARBA00022630"/>
    </source>
</evidence>
<keyword evidence="7" id="KW-1185">Reference proteome</keyword>
<dbReference type="OrthoDB" id="202203at2759"/>
<dbReference type="GO" id="GO:0016491">
    <property type="term" value="F:oxidoreductase activity"/>
    <property type="evidence" value="ECO:0007669"/>
    <property type="project" value="InterPro"/>
</dbReference>
<name>A0A8B7N0J8_HYAAZ</name>
<evidence type="ECO:0000256" key="2">
    <source>
        <dbReference type="ARBA" id="ARBA00008147"/>
    </source>
</evidence>
<dbReference type="InterPro" id="IPR023753">
    <property type="entry name" value="FAD/NAD-binding_dom"/>
</dbReference>
<dbReference type="PANTHER" id="PTHR43429:SF2">
    <property type="entry name" value="PYRIDINE NUCLEOTIDE-DISULFIDE OXIDOREDUCTASE DOMAIN-CONTAINING PROTEIN 1"/>
    <property type="match status" value="1"/>
</dbReference>
<dbReference type="Gene3D" id="3.30.390.30">
    <property type="match status" value="1"/>
</dbReference>
<comment type="cofactor">
    <cofactor evidence="1">
        <name>FAD</name>
        <dbReference type="ChEBI" id="CHEBI:57692"/>
    </cofactor>
</comment>
<dbReference type="AlphaFoldDB" id="A0A8B7N0J8"/>
<dbReference type="InterPro" id="IPR050260">
    <property type="entry name" value="FAD-bd_OxRdtase"/>
</dbReference>
<proteinExistence type="inferred from homology"/>
<feature type="domain" description="FAD/NAD(P)-binding" evidence="6">
    <location>
        <begin position="11"/>
        <end position="165"/>
    </location>
</feature>
<dbReference type="SUPFAM" id="SSF51905">
    <property type="entry name" value="FAD/NAD(P)-binding domain"/>
    <property type="match status" value="2"/>
</dbReference>
<feature type="domain" description="FAD/NAD(P)-binding" evidence="6">
    <location>
        <begin position="295"/>
        <end position="381"/>
    </location>
</feature>
<dbReference type="GeneID" id="108665136"/>
<organism evidence="7 8">
    <name type="scientific">Hyalella azteca</name>
    <name type="common">Amphipod</name>
    <dbReference type="NCBI Taxonomy" id="294128"/>
    <lineage>
        <taxon>Eukaryota</taxon>
        <taxon>Metazoa</taxon>
        <taxon>Ecdysozoa</taxon>
        <taxon>Arthropoda</taxon>
        <taxon>Crustacea</taxon>
        <taxon>Multicrustacea</taxon>
        <taxon>Malacostraca</taxon>
        <taxon>Eumalacostraca</taxon>
        <taxon>Peracarida</taxon>
        <taxon>Amphipoda</taxon>
        <taxon>Senticaudata</taxon>
        <taxon>Talitrida</taxon>
        <taxon>Talitroidea</taxon>
        <taxon>Hyalellidae</taxon>
        <taxon>Hyalella</taxon>
    </lineage>
</organism>
<evidence type="ECO:0000313" key="8">
    <source>
        <dbReference type="RefSeq" id="XP_018007351.1"/>
    </source>
</evidence>
<dbReference type="InterPro" id="IPR016156">
    <property type="entry name" value="FAD/NAD-linked_Rdtase_dimer_sf"/>
</dbReference>
<dbReference type="Gene3D" id="3.50.50.60">
    <property type="entry name" value="FAD/NAD(P)-binding domain"/>
    <property type="match status" value="3"/>
</dbReference>
<evidence type="ECO:0000259" key="6">
    <source>
        <dbReference type="Pfam" id="PF07992"/>
    </source>
</evidence>
<sequence length="498" mass="55235">MDEQIAEEHFTYAIIGGGIAGVTCAEHLEILDGEHRTALISGSDLIKAVTNVLHLTKSVDVFDVEDKHHSYLQQLCPSVTVKPFTVRTIQPKKKRILLSSGACITYDKLCVCTGASPKQLLPEHKHVLYIRDTESVQKFQQRIRNADRMVVVGNGGIATEMIYEISGVEIIWAVKDAWFTAAYIDPGAAEFFRPCLTKDKNPTEVPLVKRKKYTIDNLETTESGSREVAGGALGPDWHEGLDVAGALQRRTVQLVTKVEVVGLHEPQDLHQDPQLLAKLTLGLKKSSDGKEQPWPVYVELSNGLVYGCDFVVSAVGVTPNTSLLSAGDGFTLGADGGVCVGDRMDTAVPDVYAAGDVCTAAWPWAQHWHQMRLWTQARQMGSYAAKCMWASVTQQQIYQDFCFELFTHATRFFGHKVVMLGLYNGQKLDSKYDILLRMTPGLEYVKVVLKEGRMQGALLIGDTDLEETFENLILNQMDLSAYGEDLLDPDVDIEDYFD</sequence>
<evidence type="ECO:0000256" key="5">
    <source>
        <dbReference type="ARBA" id="ARBA00022827"/>
    </source>
</evidence>
<dbReference type="Pfam" id="PF07992">
    <property type="entry name" value="Pyr_redox_2"/>
    <property type="match status" value="2"/>
</dbReference>
<dbReference type="InterPro" id="IPR036188">
    <property type="entry name" value="FAD/NAD-bd_sf"/>
</dbReference>
<dbReference type="Proteomes" id="UP000694843">
    <property type="component" value="Unplaced"/>
</dbReference>
<accession>A0A8B7N0J8</accession>
<dbReference type="OMA" id="MCENLIL"/>
<dbReference type="RefSeq" id="XP_018007351.1">
    <property type="nucleotide sequence ID" value="XM_018151862.1"/>
</dbReference>
<keyword evidence="5" id="KW-0274">FAD</keyword>
<protein>
    <recommendedName>
        <fullName evidence="3">Pyridine nucleotide-disulfide oxidoreductase domain-containing protein 1</fullName>
    </recommendedName>
</protein>
<reference evidence="8" key="1">
    <citation type="submission" date="2025-08" db="UniProtKB">
        <authorList>
            <consortium name="RefSeq"/>
        </authorList>
    </citation>
    <scope>IDENTIFICATION</scope>
    <source>
        <tissue evidence="8">Whole organism</tissue>
    </source>
</reference>
<dbReference type="PRINTS" id="PR00368">
    <property type="entry name" value="FADPNR"/>
</dbReference>
<evidence type="ECO:0000313" key="7">
    <source>
        <dbReference type="Proteomes" id="UP000694843"/>
    </source>
</evidence>
<evidence type="ECO:0000256" key="3">
    <source>
        <dbReference type="ARBA" id="ARBA00018240"/>
    </source>
</evidence>
<gene>
    <name evidence="8" type="primary">LOC108665136</name>
</gene>
<dbReference type="KEGG" id="hazt:108665136"/>
<dbReference type="CTD" id="79912"/>
<keyword evidence="4" id="KW-0285">Flavoprotein</keyword>